<sequence>MDGRLLSLEKRIGSLEVKGCGGKSADEIRRQIGSVPGNVEEHCKEVGLAHRFYRVGGEYYERPLKYRKSVLGAVSIGQLCKSVLVKNTARDASVGCRENSEYFLIVVQYCEKLDSDKLWRAVHRLLPEDKRLAKGSYSFRLATQEESDSVCGFVHNAVSPLGMKDRSVPLIVCKSIRKLNPPVIYLGGGEVDLKLQVNVDQFCKLMNAFVLDISVPRGEGEMDSCDSQAPFSVPMHATSSAPVPAAQSGAVPKNIREAYDALDLRVGEIVAACAHPDSEKLLVETIDVGDKKPDGSDEGPRQILSGIAKFYDPNDLVGRKIVVLCNLKPAKLGGIASCGMVMCAKNENELVVVEVSEDVPVGTRISLSSETQGTPASSTQMKKKKLLEKILPELQLNGEHQAAFKGFPLLADGKYCLGTGVSLPAMVA</sequence>
<protein>
    <recommendedName>
        <fullName evidence="4">tRNA-binding domain-containing protein</fullName>
    </recommendedName>
</protein>
<dbReference type="InterPro" id="IPR012340">
    <property type="entry name" value="NA-bd_OB-fold"/>
</dbReference>
<dbReference type="EMBL" id="HBHK01016153">
    <property type="protein sequence ID" value="CAD9689117.1"/>
    <property type="molecule type" value="Transcribed_RNA"/>
</dbReference>
<dbReference type="GO" id="GO:0000049">
    <property type="term" value="F:tRNA binding"/>
    <property type="evidence" value="ECO:0007669"/>
    <property type="project" value="UniProtKB-UniRule"/>
</dbReference>
<dbReference type="InterPro" id="IPR051270">
    <property type="entry name" value="Tyrosine-tRNA_ligase_regulator"/>
</dbReference>
<dbReference type="InterPro" id="IPR002547">
    <property type="entry name" value="tRNA-bd_dom"/>
</dbReference>
<feature type="domain" description="TRNA-binding" evidence="4">
    <location>
        <begin position="258"/>
        <end position="366"/>
    </location>
</feature>
<dbReference type="Gene3D" id="3.90.960.10">
    <property type="entry name" value="YbaK/aminoacyl-tRNA synthetase-associated domain"/>
    <property type="match status" value="1"/>
</dbReference>
<dbReference type="Pfam" id="PF01588">
    <property type="entry name" value="tRNA_bind"/>
    <property type="match status" value="1"/>
</dbReference>
<dbReference type="InterPro" id="IPR036754">
    <property type="entry name" value="YbaK/aa-tRNA-synt-asso_dom_sf"/>
</dbReference>
<dbReference type="Gene3D" id="2.40.50.140">
    <property type="entry name" value="Nucleic acid-binding proteins"/>
    <property type="match status" value="1"/>
</dbReference>
<name>A0A7S2S4F4_9STRA</name>
<dbReference type="PROSITE" id="PS50886">
    <property type="entry name" value="TRBD"/>
    <property type="match status" value="1"/>
</dbReference>
<dbReference type="CDD" id="cd04332">
    <property type="entry name" value="YbaK_like"/>
    <property type="match status" value="1"/>
</dbReference>
<dbReference type="AlphaFoldDB" id="A0A7S2S4F4"/>
<dbReference type="Pfam" id="PF04073">
    <property type="entry name" value="tRNA_edit"/>
    <property type="match status" value="1"/>
</dbReference>
<keyword evidence="2 3" id="KW-0694">RNA-binding</keyword>
<evidence type="ECO:0000256" key="1">
    <source>
        <dbReference type="ARBA" id="ARBA00022555"/>
    </source>
</evidence>
<keyword evidence="1 3" id="KW-0820">tRNA-binding</keyword>
<evidence type="ECO:0000313" key="5">
    <source>
        <dbReference type="EMBL" id="CAD9689117.1"/>
    </source>
</evidence>
<dbReference type="GO" id="GO:0002161">
    <property type="term" value="F:aminoacyl-tRNA deacylase activity"/>
    <property type="evidence" value="ECO:0007669"/>
    <property type="project" value="InterPro"/>
</dbReference>
<proteinExistence type="predicted"/>
<dbReference type="PANTHER" id="PTHR11586">
    <property type="entry name" value="TRNA-AMINOACYLATION COFACTOR ARC1 FAMILY MEMBER"/>
    <property type="match status" value="1"/>
</dbReference>
<dbReference type="SUPFAM" id="SSF55826">
    <property type="entry name" value="YbaK/ProRS associated domain"/>
    <property type="match status" value="1"/>
</dbReference>
<evidence type="ECO:0000256" key="2">
    <source>
        <dbReference type="ARBA" id="ARBA00022884"/>
    </source>
</evidence>
<evidence type="ECO:0000259" key="4">
    <source>
        <dbReference type="PROSITE" id="PS50886"/>
    </source>
</evidence>
<dbReference type="SUPFAM" id="SSF50249">
    <property type="entry name" value="Nucleic acid-binding proteins"/>
    <property type="match status" value="1"/>
</dbReference>
<organism evidence="5">
    <name type="scientific">Mucochytrium quahogii</name>
    <dbReference type="NCBI Taxonomy" id="96639"/>
    <lineage>
        <taxon>Eukaryota</taxon>
        <taxon>Sar</taxon>
        <taxon>Stramenopiles</taxon>
        <taxon>Bigyra</taxon>
        <taxon>Labyrinthulomycetes</taxon>
        <taxon>Thraustochytrida</taxon>
        <taxon>Thraustochytriidae</taxon>
        <taxon>Mucochytrium</taxon>
    </lineage>
</organism>
<dbReference type="InterPro" id="IPR007214">
    <property type="entry name" value="YbaK/aa-tRNA-synth-assoc-dom"/>
</dbReference>
<accession>A0A7S2S4F4</accession>
<evidence type="ECO:0000256" key="3">
    <source>
        <dbReference type="PROSITE-ProRule" id="PRU00209"/>
    </source>
</evidence>
<gene>
    <name evidence="5" type="ORF">QSP1433_LOCUS10133</name>
</gene>
<reference evidence="5" key="1">
    <citation type="submission" date="2021-01" db="EMBL/GenBank/DDBJ databases">
        <authorList>
            <person name="Corre E."/>
            <person name="Pelletier E."/>
            <person name="Niang G."/>
            <person name="Scheremetjew M."/>
            <person name="Finn R."/>
            <person name="Kale V."/>
            <person name="Holt S."/>
            <person name="Cochrane G."/>
            <person name="Meng A."/>
            <person name="Brown T."/>
            <person name="Cohen L."/>
        </authorList>
    </citation>
    <scope>NUCLEOTIDE SEQUENCE</scope>
    <source>
        <strain evidence="5">NY070348D</strain>
    </source>
</reference>
<dbReference type="PANTHER" id="PTHR11586:SF37">
    <property type="entry name" value="TRNA-BINDING DOMAIN-CONTAINING PROTEIN"/>
    <property type="match status" value="1"/>
</dbReference>